<reference evidence="2" key="1">
    <citation type="journal article" date="2020" name="Nat. Genet.">
        <title>Genomic diversifications of five Gossypium allopolyploid species and their impact on cotton improvement.</title>
        <authorList>
            <person name="Chen Z.J."/>
            <person name="Sreedasyam A."/>
            <person name="Ando A."/>
            <person name="Song Q."/>
            <person name="De Santiago L.M."/>
            <person name="Hulse-Kemp A.M."/>
            <person name="Ding M."/>
            <person name="Ye W."/>
            <person name="Kirkbride R.C."/>
            <person name="Jenkins J."/>
            <person name="Plott C."/>
            <person name="Lovell J."/>
            <person name="Lin Y.M."/>
            <person name="Vaughn R."/>
            <person name="Liu B."/>
            <person name="Simpson S."/>
            <person name="Scheffler B.E."/>
            <person name="Wen L."/>
            <person name="Saski C.A."/>
            <person name="Grover C.E."/>
            <person name="Hu G."/>
            <person name="Conover J.L."/>
            <person name="Carlson J.W."/>
            <person name="Shu S."/>
            <person name="Boston L.B."/>
            <person name="Williams M."/>
            <person name="Peterson D.G."/>
            <person name="McGee K."/>
            <person name="Jones D.C."/>
            <person name="Wendel J.F."/>
            <person name="Stelly D.M."/>
            <person name="Grimwood J."/>
            <person name="Schmutz J."/>
        </authorList>
    </citation>
    <scope>NUCLEOTIDE SEQUENCE [LARGE SCALE GENOMIC DNA]</scope>
    <source>
        <strain evidence="2">cv. TM-1</strain>
    </source>
</reference>
<dbReference type="Proteomes" id="UP000818029">
    <property type="component" value="Chromosome A03"/>
</dbReference>
<organism evidence="2 3">
    <name type="scientific">Gossypium hirsutum</name>
    <name type="common">Upland cotton</name>
    <name type="synonym">Gossypium mexicanum</name>
    <dbReference type="NCBI Taxonomy" id="3635"/>
    <lineage>
        <taxon>Eukaryota</taxon>
        <taxon>Viridiplantae</taxon>
        <taxon>Streptophyta</taxon>
        <taxon>Embryophyta</taxon>
        <taxon>Tracheophyta</taxon>
        <taxon>Spermatophyta</taxon>
        <taxon>Magnoliopsida</taxon>
        <taxon>eudicotyledons</taxon>
        <taxon>Gunneridae</taxon>
        <taxon>Pentapetalae</taxon>
        <taxon>rosids</taxon>
        <taxon>malvids</taxon>
        <taxon>Malvales</taxon>
        <taxon>Malvaceae</taxon>
        <taxon>Malvoideae</taxon>
        <taxon>Gossypium</taxon>
    </lineage>
</organism>
<keyword evidence="2" id="KW-1185">Reference proteome</keyword>
<evidence type="ECO:0000313" key="3">
    <source>
        <dbReference type="RefSeq" id="XP_040950480.1"/>
    </source>
</evidence>
<protein>
    <submittedName>
        <fullName evidence="3">Uncharacterized protein</fullName>
    </submittedName>
</protein>
<name>A0ABM3A7A3_GOSHI</name>
<proteinExistence type="predicted"/>
<reference evidence="3" key="2">
    <citation type="submission" date="2025-08" db="UniProtKB">
        <authorList>
            <consortium name="RefSeq"/>
        </authorList>
    </citation>
    <scope>IDENTIFICATION</scope>
</reference>
<gene>
    <name evidence="3" type="primary">LOC107960813</name>
</gene>
<accession>A0ABM3A7A3</accession>
<dbReference type="PANTHER" id="PTHR36324:SF1">
    <property type="entry name" value="OS09G0460100 PROTEIN"/>
    <property type="match status" value="1"/>
</dbReference>
<sequence>MVRQRMLEEQNTLDVRGEDGEESGEERILSNDSTSSAVGLIAIDELNNIPNIQFQTSAFSNMSVFYQEEQPRQSKRCKFLATVLKEAFSNCRTFNGRRTDSEVVSEIRSRAMEKMKHSPSLVAESFSWVLSPSKQAKGRDKDEREEETDEFFSIGSCFSLCPSAASREAFLSANTDFSRSSSINKIDFPEIWKFDFRDFSRRSIIHELCHCEGWPFGLCKKIVLLPPLPKSPSESWSWRKGTKLRC</sequence>
<evidence type="ECO:0000256" key="1">
    <source>
        <dbReference type="SAM" id="MobiDB-lite"/>
    </source>
</evidence>
<dbReference type="GeneID" id="107960813"/>
<evidence type="ECO:0000313" key="2">
    <source>
        <dbReference type="Proteomes" id="UP000818029"/>
    </source>
</evidence>
<dbReference type="PANTHER" id="PTHR36324">
    <property type="entry name" value="OS09G0460100 PROTEIN"/>
    <property type="match status" value="1"/>
</dbReference>
<dbReference type="RefSeq" id="XP_040950480.1">
    <property type="nucleotide sequence ID" value="XM_041094546.1"/>
</dbReference>
<feature type="region of interest" description="Disordered" evidence="1">
    <location>
        <begin position="1"/>
        <end position="31"/>
    </location>
</feature>